<sequence length="65" mass="7555">MKNSFLNSLNLFLLVKNKKSISSSTIPEQAIQTKVIYKYYTAFYAMLTPYTISCKSDSRTQKKDY</sequence>
<dbReference type="EMBL" id="BPTR01000001">
    <property type="protein sequence ID" value="GJG28252.1"/>
    <property type="molecule type" value="Genomic_DNA"/>
</dbReference>
<evidence type="ECO:0000313" key="1">
    <source>
        <dbReference type="EMBL" id="GJG28252.1"/>
    </source>
</evidence>
<proteinExistence type="predicted"/>
<protein>
    <submittedName>
        <fullName evidence="1">Uncharacterized protein</fullName>
    </submittedName>
</protein>
<evidence type="ECO:0000313" key="2">
    <source>
        <dbReference type="Proteomes" id="UP000887043"/>
    </source>
</evidence>
<name>A0AA37MLV0_SEGBR</name>
<reference evidence="1" key="1">
    <citation type="submission" date="2021-08" db="EMBL/GenBank/DDBJ databases">
        <title>Prevotella lacticifex sp. nov., isolated from rumen of cow.</title>
        <authorList>
            <person name="Shinkai T."/>
            <person name="Ikeyama N."/>
            <person name="Kumagai M."/>
            <person name="Ohmori H."/>
            <person name="Sakamoto M."/>
            <person name="Ohkuma M."/>
            <person name="Mitsumori M."/>
        </authorList>
    </citation>
    <scope>NUCLEOTIDE SEQUENCE</scope>
    <source>
        <strain evidence="1">DSM 11371</strain>
    </source>
</reference>
<accession>A0AA37MLV0</accession>
<gene>
    <name evidence="1" type="ORF">PRRU23_19520</name>
</gene>
<dbReference type="Proteomes" id="UP000887043">
    <property type="component" value="Unassembled WGS sequence"/>
</dbReference>
<organism evidence="1 2">
    <name type="scientific">Segatella bryantii</name>
    <name type="common">Prevotella bryantii</name>
    <dbReference type="NCBI Taxonomy" id="77095"/>
    <lineage>
        <taxon>Bacteria</taxon>
        <taxon>Pseudomonadati</taxon>
        <taxon>Bacteroidota</taxon>
        <taxon>Bacteroidia</taxon>
        <taxon>Bacteroidales</taxon>
        <taxon>Prevotellaceae</taxon>
        <taxon>Segatella</taxon>
    </lineage>
</organism>
<comment type="caution">
    <text evidence="1">The sequence shown here is derived from an EMBL/GenBank/DDBJ whole genome shotgun (WGS) entry which is preliminary data.</text>
</comment>
<dbReference type="AlphaFoldDB" id="A0AA37MLV0"/>